<dbReference type="NCBIfam" id="TIGR04409">
    <property type="entry name" value="LptC_YrbK"/>
    <property type="match status" value="1"/>
</dbReference>
<keyword evidence="4" id="KW-1185">Reference proteome</keyword>
<evidence type="ECO:0000313" key="4">
    <source>
        <dbReference type="Proteomes" id="UP000584642"/>
    </source>
</evidence>
<evidence type="ECO:0000256" key="1">
    <source>
        <dbReference type="SAM" id="MobiDB-lite"/>
    </source>
</evidence>
<proteinExistence type="predicted"/>
<gene>
    <name evidence="3" type="primary">lptC</name>
    <name evidence="3" type="ORF">HND93_28985</name>
</gene>
<dbReference type="InterPro" id="IPR010664">
    <property type="entry name" value="LipoPS_assembly_LptC-rel"/>
</dbReference>
<dbReference type="Gene3D" id="2.60.450.10">
    <property type="entry name" value="Lipopolysaccharide (LPS) transport protein A like domain"/>
    <property type="match status" value="1"/>
</dbReference>
<dbReference type="EMBL" id="JABFDB010000031">
    <property type="protein sequence ID" value="NYZ23755.1"/>
    <property type="molecule type" value="Genomic_DNA"/>
</dbReference>
<comment type="caution">
    <text evidence="3">The sequence shown here is derived from an EMBL/GenBank/DDBJ whole genome shotgun (WGS) entry which is preliminary data.</text>
</comment>
<feature type="compositionally biased region" description="Low complexity" evidence="1">
    <location>
        <begin position="316"/>
        <end position="325"/>
    </location>
</feature>
<keyword evidence="2" id="KW-0812">Transmembrane</keyword>
<feature type="compositionally biased region" description="Basic and acidic residues" evidence="1">
    <location>
        <begin position="8"/>
        <end position="18"/>
    </location>
</feature>
<feature type="region of interest" description="Disordered" evidence="1">
    <location>
        <begin position="294"/>
        <end position="325"/>
    </location>
</feature>
<dbReference type="RefSeq" id="WP_180285531.1">
    <property type="nucleotide sequence ID" value="NZ_JABFDB010000031.1"/>
</dbReference>
<sequence>MARSEPILVERRPAEARPADPTTAGPSPGLRPLPAELPVLRVHQRRATRPVSRGYSRFVTLLKFVLPALALAMLALVAAWPTLTELPSARIAADKGQLEMIKPRYFSADEQNQPYSLTASRADQSEEQPGLVALDKPEAEMTETGGTWVTLRSDRGWYDRTTGILRMVGGVRVLRDDGSEFTTDEAYSDVRAGTAWGDHHVVGQGPQGEIDAIGFRMSDRGKTMVFLNDSKANVAPGAQAPGVTPAAPRPALLPPVAPPPPALAAAPVTPAPAAGLAPPATPVPPLPRVTVLQSAEVPPDAPAGVALVKPPPRKPAVPAAKGGKP</sequence>
<keyword evidence="2" id="KW-0472">Membrane</keyword>
<dbReference type="Pfam" id="PF06835">
    <property type="entry name" value="LptC"/>
    <property type="match status" value="1"/>
</dbReference>
<protein>
    <submittedName>
        <fullName evidence="3">LPS export ABC transporter periplasmic protein LptC</fullName>
    </submittedName>
</protein>
<feature type="region of interest" description="Disordered" evidence="1">
    <location>
        <begin position="1"/>
        <end position="33"/>
    </location>
</feature>
<feature type="transmembrane region" description="Helical" evidence="2">
    <location>
        <begin position="58"/>
        <end position="80"/>
    </location>
</feature>
<accession>A0ABX2TJ27</accession>
<keyword evidence="2" id="KW-1133">Transmembrane helix</keyword>
<name>A0ABX2TJ27_9PROT</name>
<dbReference type="Proteomes" id="UP000584642">
    <property type="component" value="Unassembled WGS sequence"/>
</dbReference>
<evidence type="ECO:0000313" key="3">
    <source>
        <dbReference type="EMBL" id="NYZ23755.1"/>
    </source>
</evidence>
<dbReference type="InterPro" id="IPR026265">
    <property type="entry name" value="LptC"/>
</dbReference>
<reference evidence="3 4" key="1">
    <citation type="submission" date="2020-05" db="EMBL/GenBank/DDBJ databases">
        <title>Azospirillum oleiclasticum sp. nov, a nitrogen-fixing and heavy crude oil-emulsifying bacterium isolated from the crude oil of Yumen Oilfield.</title>
        <authorList>
            <person name="Wu D."/>
            <person name="Cai M."/>
            <person name="Zhang X."/>
        </authorList>
    </citation>
    <scope>NUCLEOTIDE SEQUENCE [LARGE SCALE GENOMIC DNA]</scope>
    <source>
        <strain evidence="3 4">ROY-1-1-2</strain>
    </source>
</reference>
<evidence type="ECO:0000256" key="2">
    <source>
        <dbReference type="SAM" id="Phobius"/>
    </source>
</evidence>
<organism evidence="3 4">
    <name type="scientific">Azospirillum oleiclasticum</name>
    <dbReference type="NCBI Taxonomy" id="2735135"/>
    <lineage>
        <taxon>Bacteria</taxon>
        <taxon>Pseudomonadati</taxon>
        <taxon>Pseudomonadota</taxon>
        <taxon>Alphaproteobacteria</taxon>
        <taxon>Rhodospirillales</taxon>
        <taxon>Azospirillaceae</taxon>
        <taxon>Azospirillum</taxon>
    </lineage>
</organism>